<dbReference type="PANTHER" id="PTHR24148">
    <property type="entry name" value="ANKYRIN REPEAT DOMAIN-CONTAINING PROTEIN 39 HOMOLOG-RELATED"/>
    <property type="match status" value="1"/>
</dbReference>
<protein>
    <submittedName>
        <fullName evidence="2">Heterokaryon incompatibility protein-domain-containing protein</fullName>
    </submittedName>
</protein>
<gene>
    <name evidence="2" type="ORF">B0J15DRAFT_234406</name>
</gene>
<sequence>MSSPSFSRITEELSLQYRCTMELNRDQRYHIAWILSSIDHHMIVTHFFDEIFHRYTSASSNIFYTLGQVGLHNVVAASIAHNMTSQNTTGDIIDSLLQEFPCIRAGFLVSADATVPRNGNVRVGDVVVGLGSGMKAGVVFFDDEETTKKKRLFMTGQSRRLPEAVLAAINELRSHNGRKDWLRRLQQDGPTRIPCPTECGNEDLYDIRSSAPKAIDKTQDTIGNPALNYQFQREFPEFPSQRQPKAFGGMIASSEKRLKDPALIDSIAAGDGILCFDTAAANIKSRPFLVVSGIASCCGDEQELPSHEGCKIVASYVTCLVHLIDPTKLAAEVKIASYFEYETFDLDRPGFRLLRLEAGDGPIKCHVFQAYLDEDSLIEYEALSYCWGNNRLTDTVIANEQVLFITENLSEALQHLRYKNEDRILWIDAICIDQSNIRERGHQVGCMGRIYSRANRVLIWLGYVKYELSHLISALNQFEKSVPRVAWSNWEYDDPRWQTYLPGGHNSDGISQQSRLKLLMSQPWFDRVWILQEVAKAKRARIGCTQGWINAGTFALAPRLLGVVPDAQCQAIIDIMPGPSRRSSWWSQKQNICTLLWRFRGRQASDPRDRLYALLNLASDGKIREKITADYTKNEEAVVREVLTYLFNDDQSDNGFIVRDIAHLQRKIPNLSCIALERMILSGTRIEGIKEFLQRQNTTVWLSEAAATYTRCVSPALMDYLMNEAALEHVAIGPVLDITNSPRTVTVKSFMERRKKVKITRDIIEASHENSIDLVASVVEQNRDDLEITEPLIIEAVRKGSDWLGLLLDRRGDDIEISEAIIVAAAGKGVNTLRLLLDRRGKEVKITEGIIKTAHESGINLVELVVERGRDDIEITEAIIMAAAQKGSSTLQLLLDRRGGDIKITEAIIVAATRKGSDTLELLLDRRGDDIEITEAIVMAAARNGSSTLRLLLDRRGSEVRITEAIVNDAVWSGVDTLRLLLDRRGKEVKITKEIIDTANRSGVNLVELVVERGRDDIKITEAIVVAAAQNGCDKLELLIDRRGEEVKITEGIIETAHESGINLIELVVERGRDDIEITEAIVVAAVREGVDRLQLLLDRRGDDIKITEAIIVAAARKGSGTLQLLLDRRGGDIKISEAIIVAAAWNGSDTLELLLDRRGDDIKITEAIIVAAARNGSNTLERFS</sequence>
<dbReference type="PANTHER" id="PTHR24148:SF73">
    <property type="entry name" value="HET DOMAIN PROTEIN (AFU_ORTHOLOGUE AFUA_8G01020)"/>
    <property type="match status" value="1"/>
</dbReference>
<feature type="domain" description="Heterokaryon incompatibility" evidence="1">
    <location>
        <begin position="380"/>
        <end position="533"/>
    </location>
</feature>
<dbReference type="GO" id="GO:0009116">
    <property type="term" value="P:nucleoside metabolic process"/>
    <property type="evidence" value="ECO:0007669"/>
    <property type="project" value="InterPro"/>
</dbReference>
<dbReference type="Gene3D" id="1.25.40.20">
    <property type="entry name" value="Ankyrin repeat-containing domain"/>
    <property type="match status" value="1"/>
</dbReference>
<name>A0A9P9KJY9_FUSSL</name>
<dbReference type="InterPro" id="IPR010730">
    <property type="entry name" value="HET"/>
</dbReference>
<evidence type="ECO:0000313" key="3">
    <source>
        <dbReference type="Proteomes" id="UP000736672"/>
    </source>
</evidence>
<dbReference type="Pfam" id="PF06985">
    <property type="entry name" value="HET"/>
    <property type="match status" value="1"/>
</dbReference>
<dbReference type="OrthoDB" id="194358at2759"/>
<evidence type="ECO:0000259" key="1">
    <source>
        <dbReference type="Pfam" id="PF06985"/>
    </source>
</evidence>
<dbReference type="SUPFAM" id="SSF48403">
    <property type="entry name" value="Ankyrin repeat"/>
    <property type="match status" value="2"/>
</dbReference>
<accession>A0A9P9KJY9</accession>
<keyword evidence="3" id="KW-1185">Reference proteome</keyword>
<dbReference type="InterPro" id="IPR035994">
    <property type="entry name" value="Nucleoside_phosphorylase_sf"/>
</dbReference>
<dbReference type="Pfam" id="PF23397">
    <property type="entry name" value="DUF7104"/>
    <property type="match status" value="13"/>
</dbReference>
<evidence type="ECO:0000313" key="2">
    <source>
        <dbReference type="EMBL" id="KAH7265752.1"/>
    </source>
</evidence>
<reference evidence="2" key="1">
    <citation type="journal article" date="2021" name="Nat. Commun.">
        <title>Genetic determinants of endophytism in the Arabidopsis root mycobiome.</title>
        <authorList>
            <person name="Mesny F."/>
            <person name="Miyauchi S."/>
            <person name="Thiergart T."/>
            <person name="Pickel B."/>
            <person name="Atanasova L."/>
            <person name="Karlsson M."/>
            <person name="Huettel B."/>
            <person name="Barry K.W."/>
            <person name="Haridas S."/>
            <person name="Chen C."/>
            <person name="Bauer D."/>
            <person name="Andreopoulos W."/>
            <person name="Pangilinan J."/>
            <person name="LaButti K."/>
            <person name="Riley R."/>
            <person name="Lipzen A."/>
            <person name="Clum A."/>
            <person name="Drula E."/>
            <person name="Henrissat B."/>
            <person name="Kohler A."/>
            <person name="Grigoriev I.V."/>
            <person name="Martin F.M."/>
            <person name="Hacquard S."/>
        </authorList>
    </citation>
    <scope>NUCLEOTIDE SEQUENCE</scope>
    <source>
        <strain evidence="2">FSSC 5 MPI-SDFR-AT-0091</strain>
    </source>
</reference>
<dbReference type="AlphaFoldDB" id="A0A9P9KJY9"/>
<organism evidence="2 3">
    <name type="scientific">Fusarium solani</name>
    <name type="common">Filamentous fungus</name>
    <dbReference type="NCBI Taxonomy" id="169388"/>
    <lineage>
        <taxon>Eukaryota</taxon>
        <taxon>Fungi</taxon>
        <taxon>Dikarya</taxon>
        <taxon>Ascomycota</taxon>
        <taxon>Pezizomycotina</taxon>
        <taxon>Sordariomycetes</taxon>
        <taxon>Hypocreomycetidae</taxon>
        <taxon>Hypocreales</taxon>
        <taxon>Nectriaceae</taxon>
        <taxon>Fusarium</taxon>
        <taxon>Fusarium solani species complex</taxon>
    </lineage>
</organism>
<dbReference type="Gene3D" id="3.40.50.1580">
    <property type="entry name" value="Nucleoside phosphorylase domain"/>
    <property type="match status" value="1"/>
</dbReference>
<comment type="caution">
    <text evidence="2">The sequence shown here is derived from an EMBL/GenBank/DDBJ whole genome shotgun (WGS) entry which is preliminary data.</text>
</comment>
<dbReference type="GO" id="GO:0003824">
    <property type="term" value="F:catalytic activity"/>
    <property type="evidence" value="ECO:0007669"/>
    <property type="project" value="InterPro"/>
</dbReference>
<dbReference type="InterPro" id="IPR055530">
    <property type="entry name" value="DUF7104"/>
</dbReference>
<proteinExistence type="predicted"/>
<dbReference type="Proteomes" id="UP000736672">
    <property type="component" value="Unassembled WGS sequence"/>
</dbReference>
<dbReference type="EMBL" id="JAGTJS010000006">
    <property type="protein sequence ID" value="KAH7265752.1"/>
    <property type="molecule type" value="Genomic_DNA"/>
</dbReference>
<dbReference type="InterPro" id="IPR036770">
    <property type="entry name" value="Ankyrin_rpt-contain_sf"/>
</dbReference>
<dbReference type="InterPro" id="IPR052895">
    <property type="entry name" value="HetReg/Transcr_Mod"/>
</dbReference>